<sequence>MVGSGSRRRHGLNSFDETPVTTLITRRATIFFRERLLVFFPLRAMAFAVCCGLDWIALFSVAIDLRVMAGRRSTARALQWGQRLDMTALEAFSLFFFSFLPSFFLLACGLASFGCFAMGRPTYHPRLSDWEDNCIGKAGRFIKGNEWGDGGFLEQIRLAFCREGEGKVSSVCMRSIDRDDDGR</sequence>
<keyword evidence="3" id="KW-1185">Reference proteome</keyword>
<dbReference type="Proteomes" id="UP001232148">
    <property type="component" value="Unassembled WGS sequence"/>
</dbReference>
<organism evidence="2 3">
    <name type="scientific">Colletotrichum zoysiae</name>
    <dbReference type="NCBI Taxonomy" id="1216348"/>
    <lineage>
        <taxon>Eukaryota</taxon>
        <taxon>Fungi</taxon>
        <taxon>Dikarya</taxon>
        <taxon>Ascomycota</taxon>
        <taxon>Pezizomycotina</taxon>
        <taxon>Sordariomycetes</taxon>
        <taxon>Hypocreomycetidae</taxon>
        <taxon>Glomerellales</taxon>
        <taxon>Glomerellaceae</taxon>
        <taxon>Colletotrichum</taxon>
        <taxon>Colletotrichum graminicola species complex</taxon>
    </lineage>
</organism>
<reference evidence="2" key="1">
    <citation type="submission" date="2021-06" db="EMBL/GenBank/DDBJ databases">
        <title>Comparative genomics, transcriptomics and evolutionary studies reveal genomic signatures of adaptation to plant cell wall in hemibiotrophic fungi.</title>
        <authorList>
            <consortium name="DOE Joint Genome Institute"/>
            <person name="Baroncelli R."/>
            <person name="Diaz J.F."/>
            <person name="Benocci T."/>
            <person name="Peng M."/>
            <person name="Battaglia E."/>
            <person name="Haridas S."/>
            <person name="Andreopoulos W."/>
            <person name="Labutti K."/>
            <person name="Pangilinan J."/>
            <person name="Floch G.L."/>
            <person name="Makela M.R."/>
            <person name="Henrissat B."/>
            <person name="Grigoriev I.V."/>
            <person name="Crouch J.A."/>
            <person name="De Vries R.P."/>
            <person name="Sukno S.A."/>
            <person name="Thon M.R."/>
        </authorList>
    </citation>
    <scope>NUCLEOTIDE SEQUENCE</scope>
    <source>
        <strain evidence="2">MAFF235873</strain>
    </source>
</reference>
<proteinExistence type="predicted"/>
<accession>A0AAD9H8Y5</accession>
<evidence type="ECO:0000313" key="2">
    <source>
        <dbReference type="EMBL" id="KAK2024348.1"/>
    </source>
</evidence>
<feature type="transmembrane region" description="Helical" evidence="1">
    <location>
        <begin position="94"/>
        <end position="118"/>
    </location>
</feature>
<feature type="transmembrane region" description="Helical" evidence="1">
    <location>
        <begin position="36"/>
        <end position="63"/>
    </location>
</feature>
<gene>
    <name evidence="2" type="ORF">LX32DRAFT_109509</name>
</gene>
<name>A0AAD9H8Y5_9PEZI</name>
<evidence type="ECO:0000313" key="3">
    <source>
        <dbReference type="Proteomes" id="UP001232148"/>
    </source>
</evidence>
<dbReference type="EMBL" id="MU842968">
    <property type="protein sequence ID" value="KAK2024348.1"/>
    <property type="molecule type" value="Genomic_DNA"/>
</dbReference>
<comment type="caution">
    <text evidence="2">The sequence shown here is derived from an EMBL/GenBank/DDBJ whole genome shotgun (WGS) entry which is preliminary data.</text>
</comment>
<dbReference type="AlphaFoldDB" id="A0AAD9H8Y5"/>
<evidence type="ECO:0000256" key="1">
    <source>
        <dbReference type="SAM" id="Phobius"/>
    </source>
</evidence>
<protein>
    <submittedName>
        <fullName evidence="2">Uncharacterized protein</fullName>
    </submittedName>
</protein>
<keyword evidence="1" id="KW-0472">Membrane</keyword>
<keyword evidence="1" id="KW-1133">Transmembrane helix</keyword>
<keyword evidence="1" id="KW-0812">Transmembrane</keyword>